<keyword evidence="2" id="KW-1185">Reference proteome</keyword>
<dbReference type="KEGG" id="alus:STSP2_00202"/>
<accession>A0A1U9NGJ8</accession>
<dbReference type="InterPro" id="IPR052894">
    <property type="entry name" value="AsmA-related"/>
</dbReference>
<dbReference type="PANTHER" id="PTHR30441:SF4">
    <property type="entry name" value="PROTEIN ASMA"/>
    <property type="match status" value="1"/>
</dbReference>
<sequence>MKIWFRRFLLRGFAAAAVLLAAAGVVLDMAGERVLRPVAEGVLERMTGTGVEFDHIDFDLSGKLDMKGLCFGGGREQFGGVALAEADEVDVVFAGGLWGSFKGIVESVEIDGLDVNLARGEDGVWNFAGLDMRSGGGDGGRSLESLLLKDVRLRAVEVGEDGLRDIAAVRVGRSDLTLEDDGVYAFSVLVGETGKRGAIGGRWDTEERKVTVATERVGGPDVMWLGNCVDVEGLDAAVRYGEGVVSIDGFAAELCGGAGKVSVSGDIRQVEKGTEVDLAVRAEDLVLSESRRAGALVYGEGLSEKIGGGVEKVFDKKYRPEGAIDLTMNMRGGSWERKRRISGTVELKGISATYYKFPYRLDDVQGEIAFGDGGAEYPRIEGRHGDVEVVISGQSERTEEGIRFATTVRSPNMELGEDLYSALRPRDKAKWFEFAPRGRISLVQEISGVRREEDDEPIEKHERLEVELLGVDVVYQDFPYPLEGLRGRMVVEDGAVRLEDVACESEVREDVTKRVRINGRIGKDREGVVNIDADNVPMDEKLWGAFEADRREFYKQFRPSGLLDADIKVLPGEGEDARYEADLHVGDGGLMFERYGLELAGVEIGAKTAGDDVVIERLAGRDGDAEFEVAGRIDGFGGDQAEYALQVSVKGVDVAGGLAERVSDEAAEVVEMLGAAGKVDLRADVDSAGDGEYSVRVSCDGVSVEPAGTDFAARGIRGDVVVEPGRIVLDDVRGEYGKAGEMWLDGEMVREDGKLSGGELAVAMEGGTAGELPLGLLGDGAVEIASELSGAVDVHLDPLRFGTGEKGKRWYEFGGQAELGGAEFVLGESDVTFDGLLSGAGRYETEAGFVRFDGAVGGDRLVVSGRAFTNVRGDFMLDAKEGELVCEDLRADVYGGKVEGAVSLGFGDDQKGPGYSMRLDFAGVNASEFVQRSEDKAAGGKGFRGVMSGSVGVSGTLGEEAERMGRLKVEVRDMRLARRSFFGKVLTAMQFSEPTDYVFDRVSVDSYLRDDVMVFEEVLMIGEANVLRGRGSLAMDTQRVDLTFTAFGTDVKEDPSMMESLARGLGGAIARVDVRGKLEDPEIETETFPVLKGPFDIFGGQ</sequence>
<dbReference type="Proteomes" id="UP000189674">
    <property type="component" value="Chromosome"/>
</dbReference>
<dbReference type="RefSeq" id="WP_146658993.1">
    <property type="nucleotide sequence ID" value="NZ_CP019791.1"/>
</dbReference>
<dbReference type="PANTHER" id="PTHR30441">
    <property type="entry name" value="DUF748 DOMAIN-CONTAINING PROTEIN"/>
    <property type="match status" value="1"/>
</dbReference>
<dbReference type="EMBL" id="CP019791">
    <property type="protein sequence ID" value="AQT67062.1"/>
    <property type="molecule type" value="Genomic_DNA"/>
</dbReference>
<proteinExistence type="predicted"/>
<dbReference type="GO" id="GO:0090313">
    <property type="term" value="P:regulation of protein targeting to membrane"/>
    <property type="evidence" value="ECO:0007669"/>
    <property type="project" value="TreeGrafter"/>
</dbReference>
<name>A0A1U9NGJ8_9BACT</name>
<dbReference type="OrthoDB" id="223541at2"/>
<reference evidence="2" key="1">
    <citation type="submission" date="2017-02" db="EMBL/GenBank/DDBJ databases">
        <title>Comparative genomics and description of representatives of a novel lineage of planctomycetes thriving in anoxic sediments.</title>
        <authorList>
            <person name="Spring S."/>
            <person name="Bunk B."/>
            <person name="Sproer C."/>
        </authorList>
    </citation>
    <scope>NUCLEOTIDE SEQUENCE [LARGE SCALE GENOMIC DNA]</scope>
    <source>
        <strain evidence="2">ST-NAGAB-D1</strain>
    </source>
</reference>
<dbReference type="GO" id="GO:0005886">
    <property type="term" value="C:plasma membrane"/>
    <property type="evidence" value="ECO:0007669"/>
    <property type="project" value="TreeGrafter"/>
</dbReference>
<evidence type="ECO:0000313" key="2">
    <source>
        <dbReference type="Proteomes" id="UP000189674"/>
    </source>
</evidence>
<evidence type="ECO:0000313" key="1">
    <source>
        <dbReference type="EMBL" id="AQT67062.1"/>
    </source>
</evidence>
<dbReference type="AlphaFoldDB" id="A0A1U9NGJ8"/>
<organism evidence="1 2">
    <name type="scientific">Anaerohalosphaera lusitana</name>
    <dbReference type="NCBI Taxonomy" id="1936003"/>
    <lineage>
        <taxon>Bacteria</taxon>
        <taxon>Pseudomonadati</taxon>
        <taxon>Planctomycetota</taxon>
        <taxon>Phycisphaerae</taxon>
        <taxon>Sedimentisphaerales</taxon>
        <taxon>Anaerohalosphaeraceae</taxon>
        <taxon>Anaerohalosphaera</taxon>
    </lineage>
</organism>
<gene>
    <name evidence="1" type="ORF">STSP2_00202</name>
</gene>
<protein>
    <submittedName>
        <fullName evidence="1">Uncharacterized protein</fullName>
    </submittedName>
</protein>